<feature type="domain" description="WW" evidence="2">
    <location>
        <begin position="244"/>
        <end position="279"/>
    </location>
</feature>
<name>A0ABP0KWN4_9DINO</name>
<feature type="region of interest" description="Disordered" evidence="1">
    <location>
        <begin position="1"/>
        <end position="88"/>
    </location>
</feature>
<dbReference type="Proteomes" id="UP001642484">
    <property type="component" value="Unassembled WGS sequence"/>
</dbReference>
<evidence type="ECO:0000256" key="1">
    <source>
        <dbReference type="SAM" id="MobiDB-lite"/>
    </source>
</evidence>
<dbReference type="PROSITE" id="PS50020">
    <property type="entry name" value="WW_DOMAIN_2"/>
    <property type="match status" value="1"/>
</dbReference>
<organism evidence="3 4">
    <name type="scientific">Durusdinium trenchii</name>
    <dbReference type="NCBI Taxonomy" id="1381693"/>
    <lineage>
        <taxon>Eukaryota</taxon>
        <taxon>Sar</taxon>
        <taxon>Alveolata</taxon>
        <taxon>Dinophyceae</taxon>
        <taxon>Suessiales</taxon>
        <taxon>Symbiodiniaceae</taxon>
        <taxon>Durusdinium</taxon>
    </lineage>
</organism>
<dbReference type="EMBL" id="CAXAMN010010113">
    <property type="protein sequence ID" value="CAK9030814.1"/>
    <property type="molecule type" value="Genomic_DNA"/>
</dbReference>
<evidence type="ECO:0000259" key="2">
    <source>
        <dbReference type="PROSITE" id="PS50020"/>
    </source>
</evidence>
<dbReference type="InterPro" id="IPR001202">
    <property type="entry name" value="WW_dom"/>
</dbReference>
<feature type="region of interest" description="Disordered" evidence="1">
    <location>
        <begin position="360"/>
        <end position="521"/>
    </location>
</feature>
<feature type="compositionally biased region" description="Polar residues" evidence="1">
    <location>
        <begin position="452"/>
        <end position="463"/>
    </location>
</feature>
<keyword evidence="4" id="KW-1185">Reference proteome</keyword>
<sequence length="521" mass="56186">MARSGVSCGGIPTRGRGVQAPAERRTPKGSFGFLKQSVAGLVGRSEDPSSPHKRHWFGLGARQRSPPCEPEERAAGTSPVPDLEGGDGPGPLAMVHASGTTAEAQPAAQRVHLFGVLPPVSALDRWIGQEFAVASQLLEGLYGKRLEAKKALDILGTVPEISWLVECYCMTPAQPGWRKSKTAPGDVPLYADEATGKVYEAMPCIRHYMRMAELALTARNLPEKADAAAAQLQHYVQSLQAEVRTTEAAWTGPHEDSESQGHYYHNPHTGISTWENPTYCTSFILSVAEQLQDSDAFPQSDGRRPASNRASKDAPLAPKMPLRSLEDPWTSLEKLEAMNPPKKSKPQDVDVESFLENLSQAQAPQADPSSPSGHSPVQLVATSPSAVRVRDVRSWQPVPRFEANQVALEEVHSPKKEAAAPELHSPTRRVPFRSEGKAGSQGKVDDVREWQPSPTRWDSSSLTREGEGGNSPYRDGRLRQSAEAAGEEACGGPTVSFAPLPPELEADSQSAAVEPAPMPPP</sequence>
<evidence type="ECO:0000313" key="3">
    <source>
        <dbReference type="EMBL" id="CAK9030814.1"/>
    </source>
</evidence>
<feature type="compositionally biased region" description="Low complexity" evidence="1">
    <location>
        <begin position="482"/>
        <end position="492"/>
    </location>
</feature>
<proteinExistence type="predicted"/>
<feature type="compositionally biased region" description="Polar residues" evidence="1">
    <location>
        <begin position="360"/>
        <end position="385"/>
    </location>
</feature>
<accession>A0ABP0KWN4</accession>
<evidence type="ECO:0000313" key="4">
    <source>
        <dbReference type="Proteomes" id="UP001642484"/>
    </source>
</evidence>
<feature type="region of interest" description="Disordered" evidence="1">
    <location>
        <begin position="295"/>
        <end position="325"/>
    </location>
</feature>
<protein>
    <recommendedName>
        <fullName evidence="2">WW domain-containing protein</fullName>
    </recommendedName>
</protein>
<gene>
    <name evidence="3" type="ORF">CCMP2556_LOCUS18030</name>
</gene>
<comment type="caution">
    <text evidence="3">The sequence shown here is derived from an EMBL/GenBank/DDBJ whole genome shotgun (WGS) entry which is preliminary data.</text>
</comment>
<reference evidence="3 4" key="1">
    <citation type="submission" date="2024-02" db="EMBL/GenBank/DDBJ databases">
        <authorList>
            <person name="Chen Y."/>
            <person name="Shah S."/>
            <person name="Dougan E. K."/>
            <person name="Thang M."/>
            <person name="Chan C."/>
        </authorList>
    </citation>
    <scope>NUCLEOTIDE SEQUENCE [LARGE SCALE GENOMIC DNA]</scope>
</reference>
<feature type="compositionally biased region" description="Basic and acidic residues" evidence="1">
    <location>
        <begin position="409"/>
        <end position="419"/>
    </location>
</feature>